<dbReference type="Proteomes" id="UP000321960">
    <property type="component" value="Unassembled WGS sequence"/>
</dbReference>
<accession>A0A512JC73</accession>
<reference evidence="1 3" key="3">
    <citation type="submission" date="2019-07" db="EMBL/GenBank/DDBJ databases">
        <title>Whole genome shotgun sequence of Methylobacterium oxalidis NBRC 107715.</title>
        <authorList>
            <person name="Hosoyama A."/>
            <person name="Uohara A."/>
            <person name="Ohji S."/>
            <person name="Ichikawa N."/>
        </authorList>
    </citation>
    <scope>NUCLEOTIDE SEQUENCE [LARGE SCALE GENOMIC DNA]</scope>
    <source>
        <strain evidence="1 3">NBRC 107715</strain>
    </source>
</reference>
<proteinExistence type="predicted"/>
<gene>
    <name evidence="2" type="ORF">GCM10007888_41470</name>
    <name evidence="1" type="ORF">MOX02_55670</name>
</gene>
<name>A0A512JC73_9HYPH</name>
<reference evidence="4" key="2">
    <citation type="journal article" date="2019" name="Int. J. Syst. Evol. Microbiol.">
        <title>The Global Catalogue of Microorganisms (GCM) 10K type strain sequencing project: providing services to taxonomists for standard genome sequencing and annotation.</title>
        <authorList>
            <consortium name="The Broad Institute Genomics Platform"/>
            <consortium name="The Broad Institute Genome Sequencing Center for Infectious Disease"/>
            <person name="Wu L."/>
            <person name="Ma J."/>
        </authorList>
    </citation>
    <scope>NUCLEOTIDE SEQUENCE [LARGE SCALE GENOMIC DNA]</scope>
    <source>
        <strain evidence="4">NBRC 107715</strain>
    </source>
</reference>
<keyword evidence="4" id="KW-1185">Reference proteome</keyword>
<comment type="caution">
    <text evidence="1">The sequence shown here is derived from an EMBL/GenBank/DDBJ whole genome shotgun (WGS) entry which is preliminary data.</text>
</comment>
<evidence type="ECO:0000313" key="4">
    <source>
        <dbReference type="Proteomes" id="UP001156856"/>
    </source>
</evidence>
<protein>
    <submittedName>
        <fullName evidence="1">Uncharacterized protein</fullName>
    </submittedName>
</protein>
<reference evidence="2" key="4">
    <citation type="submission" date="2023-01" db="EMBL/GenBank/DDBJ databases">
        <title>Draft genome sequence of Methylobacterium oxalidis strain NBRC 107715.</title>
        <authorList>
            <person name="Sun Q."/>
            <person name="Mori K."/>
        </authorList>
    </citation>
    <scope>NUCLEOTIDE SEQUENCE</scope>
    <source>
        <strain evidence="2">NBRC 107715</strain>
    </source>
</reference>
<evidence type="ECO:0000313" key="3">
    <source>
        <dbReference type="Proteomes" id="UP000321960"/>
    </source>
</evidence>
<dbReference type="Proteomes" id="UP001156856">
    <property type="component" value="Unassembled WGS sequence"/>
</dbReference>
<dbReference type="EMBL" id="BSPK01000078">
    <property type="protein sequence ID" value="GLS65765.1"/>
    <property type="molecule type" value="Genomic_DNA"/>
</dbReference>
<evidence type="ECO:0000313" key="1">
    <source>
        <dbReference type="EMBL" id="GEP07529.1"/>
    </source>
</evidence>
<organism evidence="1 3">
    <name type="scientific">Methylobacterium oxalidis</name>
    <dbReference type="NCBI Taxonomy" id="944322"/>
    <lineage>
        <taxon>Bacteria</taxon>
        <taxon>Pseudomonadati</taxon>
        <taxon>Pseudomonadota</taxon>
        <taxon>Alphaproteobacteria</taxon>
        <taxon>Hyphomicrobiales</taxon>
        <taxon>Methylobacteriaceae</taxon>
        <taxon>Methylobacterium</taxon>
    </lineage>
</organism>
<reference evidence="2" key="1">
    <citation type="journal article" date="2014" name="Int. J. Syst. Evol. Microbiol.">
        <title>Complete genome of a new Firmicutes species belonging to the dominant human colonic microbiota ('Ruminococcus bicirculans') reveals two chromosomes and a selective capacity to utilize plant glucans.</title>
        <authorList>
            <consortium name="NISC Comparative Sequencing Program"/>
            <person name="Wegmann U."/>
            <person name="Louis P."/>
            <person name="Goesmann A."/>
            <person name="Henrissat B."/>
            <person name="Duncan S.H."/>
            <person name="Flint H.J."/>
        </authorList>
    </citation>
    <scope>NUCLEOTIDE SEQUENCE</scope>
    <source>
        <strain evidence="2">NBRC 107715</strain>
    </source>
</reference>
<dbReference type="RefSeq" id="WP_147028967.1">
    <property type="nucleotide sequence ID" value="NZ_BJZU01000160.1"/>
</dbReference>
<dbReference type="OrthoDB" id="9821156at2"/>
<evidence type="ECO:0000313" key="2">
    <source>
        <dbReference type="EMBL" id="GLS65765.1"/>
    </source>
</evidence>
<dbReference type="AlphaFoldDB" id="A0A512JC73"/>
<sequence length="211" mass="23768">MLMKAGLTCVGLALLGTATFQNPQVLVGHAVAEHNCLLRGQEVNDKPFVSYGCFDTDLEAKAVWKQNIRFLTEVFHAVDRLQCEPLMRSAEDYRDSGSAENRQALVQDLRTLSELLRLAAETGRLTGTYLPETAAASRDLERNYLWAATILDGPLSWTLPSEKAGMKNWTPALRTLIHAIRPTFEEHYRLTQAVLDECDWVEEDTFRVATR</sequence>
<dbReference type="EMBL" id="BJZU01000160">
    <property type="protein sequence ID" value="GEP07529.1"/>
    <property type="molecule type" value="Genomic_DNA"/>
</dbReference>